<protein>
    <submittedName>
        <fullName evidence="1">Uncharacterized protein</fullName>
    </submittedName>
</protein>
<proteinExistence type="predicted"/>
<name>A0A1X7TSX6_AMPQE</name>
<organism evidence="1">
    <name type="scientific">Amphimedon queenslandica</name>
    <name type="common">Sponge</name>
    <dbReference type="NCBI Taxonomy" id="400682"/>
    <lineage>
        <taxon>Eukaryota</taxon>
        <taxon>Metazoa</taxon>
        <taxon>Porifera</taxon>
        <taxon>Demospongiae</taxon>
        <taxon>Heteroscleromorpha</taxon>
        <taxon>Haplosclerida</taxon>
        <taxon>Niphatidae</taxon>
        <taxon>Amphimedon</taxon>
    </lineage>
</organism>
<evidence type="ECO:0000313" key="1">
    <source>
        <dbReference type="EnsemblMetazoa" id="Aqu2.1.18228_001"/>
    </source>
</evidence>
<reference evidence="1" key="1">
    <citation type="submission" date="2017-05" db="UniProtKB">
        <authorList>
            <consortium name="EnsemblMetazoa"/>
        </authorList>
    </citation>
    <scope>IDENTIFICATION</scope>
</reference>
<accession>A0A1X7TSX6</accession>
<sequence>MKEITALEETIHGSISVVCVDNLASQLLGGLKVHYMVPPPEKTVPVFTM</sequence>
<dbReference type="AlphaFoldDB" id="A0A1X7TSX6"/>
<dbReference type="EnsemblMetazoa" id="Aqu2.1.18228_001">
    <property type="protein sequence ID" value="Aqu2.1.18228_001"/>
    <property type="gene ID" value="Aqu2.1.18228"/>
</dbReference>
<dbReference type="InParanoid" id="A0A1X7TSX6"/>